<dbReference type="EMBL" id="FN554974">
    <property type="protein sequence ID" value="CBH18697.1"/>
    <property type="molecule type" value="Genomic_DNA"/>
</dbReference>
<feature type="domain" description="C2H2-type" evidence="9">
    <location>
        <begin position="222"/>
        <end position="250"/>
    </location>
</feature>
<name>D0AAJ6_TRYB9</name>
<dbReference type="VEuPathDB" id="TriTrypDB:Tbg972.11.18170"/>
<dbReference type="InterPro" id="IPR013087">
    <property type="entry name" value="Znf_C2H2_type"/>
</dbReference>
<dbReference type="OrthoDB" id="16820at2759"/>
<dbReference type="SUPFAM" id="SSF57667">
    <property type="entry name" value="beta-beta-alpha zinc fingers"/>
    <property type="match status" value="1"/>
</dbReference>
<keyword evidence="2" id="KW-0479">Metal-binding</keyword>
<comment type="subcellular location">
    <subcellularLocation>
        <location evidence="1">Nucleus</location>
    </subcellularLocation>
</comment>
<dbReference type="KEGG" id="tbg:TbgDal_XI18170"/>
<dbReference type="PANTHER" id="PTHR24406">
    <property type="entry name" value="TRANSCRIPTIONAL REPRESSOR CTCFL-RELATED"/>
    <property type="match status" value="1"/>
</dbReference>
<evidence type="ECO:0000256" key="8">
    <source>
        <dbReference type="SAM" id="MobiDB-lite"/>
    </source>
</evidence>
<dbReference type="PROSITE" id="PS00028">
    <property type="entry name" value="ZINC_FINGER_C2H2_1"/>
    <property type="match status" value="4"/>
</dbReference>
<evidence type="ECO:0000313" key="10">
    <source>
        <dbReference type="EMBL" id="CBH18697.1"/>
    </source>
</evidence>
<dbReference type="AlphaFoldDB" id="D0AAJ6"/>
<dbReference type="GO" id="GO:0008270">
    <property type="term" value="F:zinc ion binding"/>
    <property type="evidence" value="ECO:0007669"/>
    <property type="project" value="UniProtKB-KW"/>
</dbReference>
<evidence type="ECO:0000256" key="4">
    <source>
        <dbReference type="ARBA" id="ARBA00022771"/>
    </source>
</evidence>
<feature type="region of interest" description="Disordered" evidence="8">
    <location>
        <begin position="337"/>
        <end position="374"/>
    </location>
</feature>
<dbReference type="RefSeq" id="XP_011780961.1">
    <property type="nucleotide sequence ID" value="XM_011782659.1"/>
</dbReference>
<evidence type="ECO:0000256" key="6">
    <source>
        <dbReference type="ARBA" id="ARBA00023242"/>
    </source>
</evidence>
<reference evidence="11" key="1">
    <citation type="journal article" date="2010" name="PLoS Negl. Trop. Dis.">
        <title>The genome sequence of Trypanosoma brucei gambiense, causative agent of chronic human african trypanosomiasis.</title>
        <authorList>
            <person name="Jackson A.P."/>
            <person name="Sanders M."/>
            <person name="Berry A."/>
            <person name="McQuillan J."/>
            <person name="Aslett M.A."/>
            <person name="Quail M.A."/>
            <person name="Chukualim B."/>
            <person name="Capewell P."/>
            <person name="MacLeod A."/>
            <person name="Melville S.E."/>
            <person name="Gibson W."/>
            <person name="Barry J.D."/>
            <person name="Berriman M."/>
            <person name="Hertz-Fowler C."/>
        </authorList>
    </citation>
    <scope>NUCLEOTIDE SEQUENCE [LARGE SCALE GENOMIC DNA]</scope>
    <source>
        <strain evidence="11">MHOM/CI/86/DAL972</strain>
    </source>
</reference>
<organism evidence="10 11">
    <name type="scientific">Trypanosoma brucei gambiense (strain MHOM/CI/86/DAL972)</name>
    <dbReference type="NCBI Taxonomy" id="679716"/>
    <lineage>
        <taxon>Eukaryota</taxon>
        <taxon>Discoba</taxon>
        <taxon>Euglenozoa</taxon>
        <taxon>Kinetoplastea</taxon>
        <taxon>Metakinetoplastina</taxon>
        <taxon>Trypanosomatida</taxon>
        <taxon>Trypanosomatidae</taxon>
        <taxon>Trypanosoma</taxon>
    </lineage>
</organism>
<dbReference type="InterPro" id="IPR050888">
    <property type="entry name" value="ZnF_C2H2-type_TF"/>
</dbReference>
<keyword evidence="4 7" id="KW-0863">Zinc-finger</keyword>
<keyword evidence="3" id="KW-0677">Repeat</keyword>
<evidence type="ECO:0000256" key="3">
    <source>
        <dbReference type="ARBA" id="ARBA00022737"/>
    </source>
</evidence>
<feature type="domain" description="C2H2-type" evidence="9">
    <location>
        <begin position="171"/>
        <end position="199"/>
    </location>
</feature>
<dbReference type="InterPro" id="IPR036236">
    <property type="entry name" value="Znf_C2H2_sf"/>
</dbReference>
<keyword evidence="6" id="KW-0539">Nucleus</keyword>
<dbReference type="PROSITE" id="PS50157">
    <property type="entry name" value="ZINC_FINGER_C2H2_2"/>
    <property type="match status" value="3"/>
</dbReference>
<evidence type="ECO:0000256" key="1">
    <source>
        <dbReference type="ARBA" id="ARBA00004123"/>
    </source>
</evidence>
<dbReference type="Gene3D" id="3.30.160.60">
    <property type="entry name" value="Classic Zinc Finger"/>
    <property type="match status" value="2"/>
</dbReference>
<proteinExistence type="predicted"/>
<dbReference type="Proteomes" id="UP000002316">
    <property type="component" value="Chromosome 11"/>
</dbReference>
<feature type="domain" description="C2H2-type" evidence="9">
    <location>
        <begin position="115"/>
        <end position="138"/>
    </location>
</feature>
<gene>
    <name evidence="10" type="ORF">TbgDal_XI18170</name>
</gene>
<evidence type="ECO:0000256" key="2">
    <source>
        <dbReference type="ARBA" id="ARBA00022723"/>
    </source>
</evidence>
<keyword evidence="5" id="KW-0862">Zinc</keyword>
<protein>
    <recommendedName>
        <fullName evidence="9">C2H2-type domain-containing protein</fullName>
    </recommendedName>
</protein>
<dbReference type="GO" id="GO:0005634">
    <property type="term" value="C:nucleus"/>
    <property type="evidence" value="ECO:0007669"/>
    <property type="project" value="UniProtKB-SubCell"/>
</dbReference>
<sequence>MVSKQGFVRADALRRIKYGDATPAVDIPPEPLQWWRLFLYRRSTRVPMRPQVLHCIICVSKFAVPGRLLHHLRTIHGIGSGICRVKRWRENEDSLQGDGSVPAAPASQDTRKLPFQCDLCEASFGTCSSLSLHKKFKHKSIVTEDGTVVVVQFPRKRAREGNVDAPGKGEVQCGVCQKVLSCRASLIRHCKAFHKGEGVELKCSKSTKLCATDSPHTNTSMLVCPTCGRQCARKTGLTLHQKKMHGMKVERAVTNQRGDCEETSLHLMSCPGLKELRVRFAVEGVCVCVQDVCFSKRLAQFLIAVERSRPQVKSSPNVTVIQPTLTSATSPLIAECGASRKSTGRRNSPDTLRDRGGVCSQQATETERGEENNKQITKIKTKGLLIDIFWRVRGGRLLAPSAVFRSNAELQQKL</sequence>
<dbReference type="SMART" id="SM00355">
    <property type="entry name" value="ZnF_C2H2"/>
    <property type="match status" value="4"/>
</dbReference>
<dbReference type="GeneID" id="23867037"/>
<evidence type="ECO:0000259" key="9">
    <source>
        <dbReference type="PROSITE" id="PS50157"/>
    </source>
</evidence>
<feature type="compositionally biased region" description="Basic and acidic residues" evidence="8">
    <location>
        <begin position="347"/>
        <end position="356"/>
    </location>
</feature>
<evidence type="ECO:0000313" key="11">
    <source>
        <dbReference type="Proteomes" id="UP000002316"/>
    </source>
</evidence>
<accession>D0AAJ6</accession>
<evidence type="ECO:0000256" key="7">
    <source>
        <dbReference type="PROSITE-ProRule" id="PRU00042"/>
    </source>
</evidence>
<evidence type="ECO:0000256" key="5">
    <source>
        <dbReference type="ARBA" id="ARBA00022833"/>
    </source>
</evidence>